<evidence type="ECO:0000313" key="4">
    <source>
        <dbReference type="Proteomes" id="UP000189674"/>
    </source>
</evidence>
<proteinExistence type="predicted"/>
<evidence type="ECO:0000259" key="2">
    <source>
        <dbReference type="Pfam" id="PF07587"/>
    </source>
</evidence>
<reference evidence="4" key="1">
    <citation type="submission" date="2017-02" db="EMBL/GenBank/DDBJ databases">
        <title>Comparative genomics and description of representatives of a novel lineage of planctomycetes thriving in anoxic sediments.</title>
        <authorList>
            <person name="Spring S."/>
            <person name="Bunk B."/>
            <person name="Sproer C."/>
        </authorList>
    </citation>
    <scope>NUCLEOTIDE SEQUENCE [LARGE SCALE GENOMIC DNA]</scope>
    <source>
        <strain evidence="4">ST-NAGAB-D1</strain>
    </source>
</reference>
<organism evidence="3 4">
    <name type="scientific">Anaerohalosphaera lusitana</name>
    <dbReference type="NCBI Taxonomy" id="1936003"/>
    <lineage>
        <taxon>Bacteria</taxon>
        <taxon>Pseudomonadati</taxon>
        <taxon>Planctomycetota</taxon>
        <taxon>Phycisphaerae</taxon>
        <taxon>Sedimentisphaerales</taxon>
        <taxon>Anaerohalosphaeraceae</taxon>
        <taxon>Anaerohalosphaera</taxon>
    </lineage>
</organism>
<evidence type="ECO:0008006" key="5">
    <source>
        <dbReference type="Google" id="ProtNLM"/>
    </source>
</evidence>
<feature type="domain" description="DUF1549" evidence="1">
    <location>
        <begin position="56"/>
        <end position="197"/>
    </location>
</feature>
<dbReference type="PANTHER" id="PTHR35889">
    <property type="entry name" value="CYCLOINULO-OLIGOSACCHARIDE FRUCTANOTRANSFERASE-RELATED"/>
    <property type="match status" value="1"/>
</dbReference>
<dbReference type="Proteomes" id="UP000189674">
    <property type="component" value="Chromosome"/>
</dbReference>
<dbReference type="Pfam" id="PF07583">
    <property type="entry name" value="PSCyt2"/>
    <property type="match status" value="1"/>
</dbReference>
<name>A0A1U9NJG7_9BACT</name>
<keyword evidence="4" id="KW-1185">Reference proteome</keyword>
<dbReference type="AlphaFoldDB" id="A0A1U9NJG7"/>
<dbReference type="EMBL" id="CP019791">
    <property type="protein sequence ID" value="AQT67874.1"/>
    <property type="molecule type" value="Genomic_DNA"/>
</dbReference>
<dbReference type="InterPro" id="IPR022655">
    <property type="entry name" value="DUF1553"/>
</dbReference>
<dbReference type="Pfam" id="PF07587">
    <property type="entry name" value="PSD1"/>
    <property type="match status" value="1"/>
</dbReference>
<evidence type="ECO:0000259" key="1">
    <source>
        <dbReference type="Pfam" id="PF07583"/>
    </source>
</evidence>
<evidence type="ECO:0000313" key="3">
    <source>
        <dbReference type="EMBL" id="AQT67874.1"/>
    </source>
</evidence>
<dbReference type="KEGG" id="alus:STSP2_01026"/>
<feature type="domain" description="DUF1553" evidence="2">
    <location>
        <begin position="275"/>
        <end position="509"/>
    </location>
</feature>
<gene>
    <name evidence="3" type="ORF">STSP2_01026</name>
</gene>
<dbReference type="InterPro" id="IPR011444">
    <property type="entry name" value="DUF1549"/>
</dbReference>
<protein>
    <recommendedName>
        <fullName evidence="5">DUF1553 domain-containing protein</fullName>
    </recommendedName>
</protein>
<sequence length="538" mass="62260">MLEELEGELMKDGLNMCLRVVKPGFCLWCFVLVGVCVAEPAIEPYESGDKYVARNKIDALVRATLDEKGIEPAKLCSDEVFIRRVYLDMTGRLPEPWVVRRFLENPRGSKRGAIINKLMETEEFADYWALKWCDILRVKAEFPINLWPNGVQAYYRWIRQAVKENMPYDEFARALLTSSGSNFRVPPVNFYRAIQGEEAEAIARAVGLTFMGCRVEEWNAEKREGLEAFFSRLLYKNTAEWKEQIICLDPGPAGELTARFPDGEEVTIKAGEDPRGVFADWLIQKDNAWFAKNIVNRQWSWLMGRGIIHEPDDIRDGNPAVNPELLEYLESELAGSGYDLRHVFKLILNSHTYQQSSVPADESEEVERYFAVYPVRRLDAEVLIDALCWISGTNERYSSKIPEPFTFVPADEKTVELADGSITSQFLEMFGRPSRDTGLESERNREVTERQRLHLLNSSQVQNKIEKGWRIRNLMRRAKGNKQVMINQLYLHILSRFPTAEERETVTEYFEMKGMNNRRAVHDIAWALINTKEFLYRH</sequence>
<dbReference type="STRING" id="1936003.STSP2_01026"/>
<dbReference type="PANTHER" id="PTHR35889:SF3">
    <property type="entry name" value="F-BOX DOMAIN-CONTAINING PROTEIN"/>
    <property type="match status" value="1"/>
</dbReference>
<accession>A0A1U9NJG7</accession>